<dbReference type="InterPro" id="IPR006146">
    <property type="entry name" value="5'-Nucleotdase_CS"/>
</dbReference>
<organism evidence="5 6">
    <name type="scientific">Secundilactobacillus mixtipabuli</name>
    <dbReference type="NCBI Taxonomy" id="1435342"/>
    <lineage>
        <taxon>Bacteria</taxon>
        <taxon>Bacillati</taxon>
        <taxon>Bacillota</taxon>
        <taxon>Bacilli</taxon>
        <taxon>Lactobacillales</taxon>
        <taxon>Lactobacillaceae</taxon>
        <taxon>Secundilactobacillus</taxon>
    </lineage>
</organism>
<keyword evidence="6" id="KW-1185">Reference proteome</keyword>
<sequence>MLTLTILSTSDTHGFIFPTNYVKPRAHMPFGLIRAATVLAAEQQSAPGPVITIDDGDFLAGSPLAYYVAQVQPHADPQPLVRIYNQIHYDAEILGNHEFDYGTDYLERALNASDRPVVNANILDATGRPLFGQQYRLIERDGVKIAIIGLTTRAVLQWKNHDNVSNDVHFHTAVSIAKELVPKLKKIADVVIVSYHGGFERNLKTGKLIESLSNGENEAYQLLSEVKGIDALITGHQHRKIATTVFDVPVTQPGYRGEAVGKIVLHLEPSKEGGYVVTDKSAHLIETKDAKFDQQIAIHSHQLDKKVDHWLAEPLARIDGDLTFKSAEKARMEETAYTEFIQHVQMATMDADISATSLFNNEGHGFENPITMRNIMTNYVYPDGLALELITGKELKAALEKAATYFTLNLNGQIIVNPAFYSPKLRHYNYDMYEGINYRINVAKPVGHRIDKLLFKGQPVTEAQTFKLVVNRYRAGGGGHYDMFHADKIIAENKTPMSQLIADYLRAHSVIKASVNHNFEVVNEPDNA</sequence>
<dbReference type="GO" id="GO:0000166">
    <property type="term" value="F:nucleotide binding"/>
    <property type="evidence" value="ECO:0007669"/>
    <property type="project" value="UniProtKB-KW"/>
</dbReference>
<dbReference type="GO" id="GO:0009166">
    <property type="term" value="P:nucleotide catabolic process"/>
    <property type="evidence" value="ECO:0007669"/>
    <property type="project" value="InterPro"/>
</dbReference>
<keyword evidence="2" id="KW-0378">Hydrolase</keyword>
<dbReference type="SUPFAM" id="SSF55816">
    <property type="entry name" value="5'-nucleotidase (syn. UDP-sugar hydrolase), C-terminal domain"/>
    <property type="match status" value="1"/>
</dbReference>
<dbReference type="InterPro" id="IPR004843">
    <property type="entry name" value="Calcineurin-like_PHP"/>
</dbReference>
<proteinExistence type="inferred from homology"/>
<dbReference type="Pfam" id="PF00149">
    <property type="entry name" value="Metallophos"/>
    <property type="match status" value="1"/>
</dbReference>
<dbReference type="GO" id="GO:0030288">
    <property type="term" value="C:outer membrane-bounded periplasmic space"/>
    <property type="evidence" value="ECO:0007669"/>
    <property type="project" value="TreeGrafter"/>
</dbReference>
<evidence type="ECO:0000256" key="1">
    <source>
        <dbReference type="ARBA" id="ARBA00022729"/>
    </source>
</evidence>
<dbReference type="OrthoDB" id="9801679at2"/>
<evidence type="ECO:0000259" key="3">
    <source>
        <dbReference type="Pfam" id="PF00149"/>
    </source>
</evidence>
<evidence type="ECO:0000313" key="5">
    <source>
        <dbReference type="EMBL" id="GAW99868.1"/>
    </source>
</evidence>
<protein>
    <submittedName>
        <fullName evidence="5">2', 3'-cyclic nucleotide 2'-phosphodiesterase</fullName>
    </submittedName>
</protein>
<dbReference type="PANTHER" id="PTHR11575:SF6">
    <property type="entry name" value="2',3'-CYCLIC-NUCLEOTIDE 2'-PHOSPHODIESTERASE_3'-NUCLEOTIDASE"/>
    <property type="match status" value="1"/>
</dbReference>
<name>A0A1Z5IDZ5_9LACO</name>
<gene>
    <name evidence="5" type="primary">cpdB</name>
    <name evidence="5" type="ORF">IWT30_01848</name>
</gene>
<dbReference type="GO" id="GO:0046872">
    <property type="term" value="F:metal ion binding"/>
    <property type="evidence" value="ECO:0007669"/>
    <property type="project" value="InterPro"/>
</dbReference>
<comment type="similarity">
    <text evidence="2">Belongs to the 5'-nucleotidase family.</text>
</comment>
<dbReference type="Proteomes" id="UP000198374">
    <property type="component" value="Unassembled WGS sequence"/>
</dbReference>
<feature type="domain" description="Calcineurin-like phosphoesterase" evidence="3">
    <location>
        <begin position="5"/>
        <end position="239"/>
    </location>
</feature>
<keyword evidence="2" id="KW-0547">Nucleotide-binding</keyword>
<evidence type="ECO:0000256" key="2">
    <source>
        <dbReference type="RuleBase" id="RU362119"/>
    </source>
</evidence>
<dbReference type="InterPro" id="IPR029052">
    <property type="entry name" value="Metallo-depent_PP-like"/>
</dbReference>
<feature type="domain" description="5'-Nucleotidase C-terminal" evidence="4">
    <location>
        <begin position="324"/>
        <end position="485"/>
    </location>
</feature>
<evidence type="ECO:0000313" key="6">
    <source>
        <dbReference type="Proteomes" id="UP000198374"/>
    </source>
</evidence>
<dbReference type="InterPro" id="IPR006179">
    <property type="entry name" value="5_nucleotidase/apyrase"/>
</dbReference>
<reference evidence="5 6" key="1">
    <citation type="submission" date="2015-11" db="EMBL/GenBank/DDBJ databases">
        <title>Draft genome sequences of new species of the genus Lactobacillus isolated from orchardgrass silage.</title>
        <authorList>
            <person name="Tohno M."/>
            <person name="Tanizawa Y."/>
            <person name="Arita M."/>
        </authorList>
    </citation>
    <scope>NUCLEOTIDE SEQUENCE [LARGE SCALE GENOMIC DNA]</scope>
    <source>
        <strain evidence="5 6">IWT30</strain>
    </source>
</reference>
<dbReference type="InterPro" id="IPR036907">
    <property type="entry name" value="5'-Nucleotdase_C_sf"/>
</dbReference>
<dbReference type="EMBL" id="BCMF01000009">
    <property type="protein sequence ID" value="GAW99868.1"/>
    <property type="molecule type" value="Genomic_DNA"/>
</dbReference>
<accession>A0A1Z5IDZ5</accession>
<dbReference type="PRINTS" id="PR01607">
    <property type="entry name" value="APYRASEFAMLY"/>
</dbReference>
<dbReference type="PROSITE" id="PS00786">
    <property type="entry name" value="5_NUCLEOTIDASE_2"/>
    <property type="match status" value="1"/>
</dbReference>
<dbReference type="Pfam" id="PF02872">
    <property type="entry name" value="5_nucleotid_C"/>
    <property type="match status" value="1"/>
</dbReference>
<dbReference type="Gene3D" id="3.60.21.10">
    <property type="match status" value="1"/>
</dbReference>
<dbReference type="Gene3D" id="3.90.780.10">
    <property type="entry name" value="5'-Nucleotidase, C-terminal domain"/>
    <property type="match status" value="1"/>
</dbReference>
<comment type="caution">
    <text evidence="5">The sequence shown here is derived from an EMBL/GenBank/DDBJ whole genome shotgun (WGS) entry which is preliminary data.</text>
</comment>
<keyword evidence="1" id="KW-0732">Signal</keyword>
<dbReference type="SUPFAM" id="SSF56300">
    <property type="entry name" value="Metallo-dependent phosphatases"/>
    <property type="match status" value="1"/>
</dbReference>
<dbReference type="RefSeq" id="WP_089109660.1">
    <property type="nucleotide sequence ID" value="NZ_BCMF01000009.1"/>
</dbReference>
<dbReference type="GO" id="GO:0016788">
    <property type="term" value="F:hydrolase activity, acting on ester bonds"/>
    <property type="evidence" value="ECO:0007669"/>
    <property type="project" value="InterPro"/>
</dbReference>
<dbReference type="AlphaFoldDB" id="A0A1Z5IDZ5"/>
<dbReference type="PANTHER" id="PTHR11575">
    <property type="entry name" value="5'-NUCLEOTIDASE-RELATED"/>
    <property type="match status" value="1"/>
</dbReference>
<dbReference type="InterPro" id="IPR008334">
    <property type="entry name" value="5'-Nucleotdase_C"/>
</dbReference>
<evidence type="ECO:0000259" key="4">
    <source>
        <dbReference type="Pfam" id="PF02872"/>
    </source>
</evidence>